<proteinExistence type="predicted"/>
<evidence type="ECO:0000256" key="1">
    <source>
        <dbReference type="SAM" id="MobiDB-lite"/>
    </source>
</evidence>
<feature type="compositionally biased region" description="Acidic residues" evidence="1">
    <location>
        <begin position="584"/>
        <end position="593"/>
    </location>
</feature>
<dbReference type="Proteomes" id="UP000565441">
    <property type="component" value="Unassembled WGS sequence"/>
</dbReference>
<feature type="compositionally biased region" description="Basic and acidic residues" evidence="1">
    <location>
        <begin position="565"/>
        <end position="574"/>
    </location>
</feature>
<evidence type="ECO:0000313" key="3">
    <source>
        <dbReference type="Proteomes" id="UP000565441"/>
    </source>
</evidence>
<feature type="compositionally biased region" description="Polar residues" evidence="1">
    <location>
        <begin position="697"/>
        <end position="719"/>
    </location>
</feature>
<dbReference type="OrthoDB" id="2937103at2759"/>
<keyword evidence="3" id="KW-1185">Reference proteome</keyword>
<sequence length="719" mass="80533">MFTGMVVENFSYVFQTSAGGAKSITREQMRSFKKVWAEFTNPRTGYLGHRFVPFFAKLSGVFEVKIYPTDHSIPNILAVCKKSSELWSSRIGAGVDMGKLEAVLSGLDYTAIRKRRAVYSRLYHEASISDQQGRGISLNGMLILLAHHKVIVDGEALILKDLISRTETNKLVTDLVNLDRSAAMTSSDLFSLSPLSSLSSVDTQPADANADQALQEPPRKKLRSVRSRRETRSTAKGKEREMPPPAPPVVSTLSAPTVTSNLFRLPPRIIPDARGPSSTLDFITLRHPGNGNRFLALPAYDPLPGAELQFGLHFETVVTACKILAYNRPGYLSESRNRNADRVNLSPNSILPVKSYFYHLDEEFKPGELYPICYDFKNWGFPHAAMPSSWSVPPSTDTTGWPFSQTSLSQKIKDRDKACLISGYTEYLTTAHVVNKEDNKWLIDNQMEYYLKWQPMHHQSPRNLFCLRYDLHLGGFNEGQFVIVPKCDKLVVHFLRPSTQSAKDYHNVVFNHRGNLSHEALYARFAWALMKIVKESEVFKSRTDTDGNDSQDPKPGVSEEGQGDGGERRGDTSKQHKRKHKDGDSEEEDDDDSGTYHPSFSHKSRDALTLEPNSWLSDVLLKMAPCDSQSALEADTCEIEADLKAAARDLPFFVDPTIKPTAYNYENVVWYPGMGVVERRKQAYLDRHPNIRAHSELLQSNSVGTGNAKSSKSGQETSG</sequence>
<comment type="caution">
    <text evidence="2">The sequence shown here is derived from an EMBL/GenBank/DDBJ whole genome shotgun (WGS) entry which is preliminary data.</text>
</comment>
<dbReference type="EMBL" id="JAACJP010000021">
    <property type="protein sequence ID" value="KAF5378095.1"/>
    <property type="molecule type" value="Genomic_DNA"/>
</dbReference>
<reference evidence="2 3" key="1">
    <citation type="journal article" date="2020" name="ISME J.">
        <title>Uncovering the hidden diversity of litter-decomposition mechanisms in mushroom-forming fungi.</title>
        <authorList>
            <person name="Floudas D."/>
            <person name="Bentzer J."/>
            <person name="Ahren D."/>
            <person name="Johansson T."/>
            <person name="Persson P."/>
            <person name="Tunlid A."/>
        </authorList>
    </citation>
    <scope>NUCLEOTIDE SEQUENCE [LARGE SCALE GENOMIC DNA]</scope>
    <source>
        <strain evidence="2 3">CBS 661.87</strain>
    </source>
</reference>
<feature type="region of interest" description="Disordered" evidence="1">
    <location>
        <begin position="695"/>
        <end position="719"/>
    </location>
</feature>
<feature type="region of interest" description="Disordered" evidence="1">
    <location>
        <begin position="201"/>
        <end position="253"/>
    </location>
</feature>
<organism evidence="2 3">
    <name type="scientific">Tricholomella constricta</name>
    <dbReference type="NCBI Taxonomy" id="117010"/>
    <lineage>
        <taxon>Eukaryota</taxon>
        <taxon>Fungi</taxon>
        <taxon>Dikarya</taxon>
        <taxon>Basidiomycota</taxon>
        <taxon>Agaricomycotina</taxon>
        <taxon>Agaricomycetes</taxon>
        <taxon>Agaricomycetidae</taxon>
        <taxon>Agaricales</taxon>
        <taxon>Tricholomatineae</taxon>
        <taxon>Lyophyllaceae</taxon>
        <taxon>Tricholomella</taxon>
    </lineage>
</organism>
<gene>
    <name evidence="2" type="ORF">D9615_007609</name>
</gene>
<dbReference type="AlphaFoldDB" id="A0A8H5M1R7"/>
<feature type="compositionally biased region" description="Basic and acidic residues" evidence="1">
    <location>
        <begin position="227"/>
        <end position="242"/>
    </location>
</feature>
<evidence type="ECO:0008006" key="4">
    <source>
        <dbReference type="Google" id="ProtNLM"/>
    </source>
</evidence>
<feature type="region of interest" description="Disordered" evidence="1">
    <location>
        <begin position="540"/>
        <end position="604"/>
    </location>
</feature>
<evidence type="ECO:0000313" key="2">
    <source>
        <dbReference type="EMBL" id="KAF5378095.1"/>
    </source>
</evidence>
<protein>
    <recommendedName>
        <fullName evidence="4">HNH nuclease domain-containing protein</fullName>
    </recommendedName>
</protein>
<name>A0A8H5M1R7_9AGAR</name>
<accession>A0A8H5M1R7</accession>